<organism evidence="1 2">
    <name type="scientific">Candidatus Daviesbacteria bacterium GW2011_GWC2_40_12</name>
    <dbReference type="NCBI Taxonomy" id="1618431"/>
    <lineage>
        <taxon>Bacteria</taxon>
        <taxon>Candidatus Daviesiibacteriota</taxon>
    </lineage>
</organism>
<dbReference type="PANTHER" id="PTHR40080">
    <property type="entry name" value="LMO1763 PROTEIN"/>
    <property type="match status" value="1"/>
</dbReference>
<dbReference type="InterPro" id="IPR010921">
    <property type="entry name" value="Trp_repressor/repl_initiator"/>
</dbReference>
<dbReference type="NCBIfam" id="TIGR02531">
    <property type="entry name" value="yecD_yerC"/>
    <property type="match status" value="1"/>
</dbReference>
<accession>A0A0G0T2L6</accession>
<dbReference type="InterPro" id="IPR000831">
    <property type="entry name" value="Trp_repress"/>
</dbReference>
<dbReference type="GO" id="GO:0043565">
    <property type="term" value="F:sequence-specific DNA binding"/>
    <property type="evidence" value="ECO:0007669"/>
    <property type="project" value="InterPro"/>
</dbReference>
<dbReference type="GO" id="GO:0003700">
    <property type="term" value="F:DNA-binding transcription factor activity"/>
    <property type="evidence" value="ECO:0007669"/>
    <property type="project" value="InterPro"/>
</dbReference>
<protein>
    <submittedName>
        <fullName evidence="1">TrpR family protein YerC/YecD</fullName>
    </submittedName>
</protein>
<gene>
    <name evidence="1" type="ORF">UT77_C0013G0005</name>
</gene>
<sequence>MEKTNLNKDQKLVVDTFRKLKNKQELASFVDDLFTSEEILDFAQRLKIAKLILNGKTYEEIAAQIPVSTSTISKIGQVIKFGKGGLALLHNSTKTQKDKNQNRKEVSKT</sequence>
<reference evidence="1 2" key="1">
    <citation type="journal article" date="2015" name="Nature">
        <title>rRNA introns, odd ribosomes, and small enigmatic genomes across a large radiation of phyla.</title>
        <authorList>
            <person name="Brown C.T."/>
            <person name="Hug L.A."/>
            <person name="Thomas B.C."/>
            <person name="Sharon I."/>
            <person name="Castelle C.J."/>
            <person name="Singh A."/>
            <person name="Wilkins M.J."/>
            <person name="Williams K.H."/>
            <person name="Banfield J.F."/>
        </authorList>
    </citation>
    <scope>NUCLEOTIDE SEQUENCE [LARGE SCALE GENOMIC DNA]</scope>
</reference>
<dbReference type="Proteomes" id="UP000034881">
    <property type="component" value="Unassembled WGS sequence"/>
</dbReference>
<name>A0A0G0T2L6_9BACT</name>
<evidence type="ECO:0000313" key="2">
    <source>
        <dbReference type="Proteomes" id="UP000034881"/>
    </source>
</evidence>
<dbReference type="PANTHER" id="PTHR40080:SF1">
    <property type="entry name" value="TRPR-LIKE PROTEIN YERC_YECD"/>
    <property type="match status" value="1"/>
</dbReference>
<dbReference type="AlphaFoldDB" id="A0A0G0T2L6"/>
<dbReference type="Gene3D" id="1.10.1270.10">
    <property type="entry name" value="TrpR-like"/>
    <property type="match status" value="1"/>
</dbReference>
<comment type="caution">
    <text evidence="1">The sequence shown here is derived from an EMBL/GenBank/DDBJ whole genome shotgun (WGS) entry which is preliminary data.</text>
</comment>
<dbReference type="InterPro" id="IPR038116">
    <property type="entry name" value="TrpR-like_sf"/>
</dbReference>
<proteinExistence type="predicted"/>
<dbReference type="InterPro" id="IPR013368">
    <property type="entry name" value="YecD_YerC"/>
</dbReference>
<dbReference type="Pfam" id="PF01371">
    <property type="entry name" value="Trp_repressor"/>
    <property type="match status" value="1"/>
</dbReference>
<evidence type="ECO:0000313" key="1">
    <source>
        <dbReference type="EMBL" id="KKR41335.1"/>
    </source>
</evidence>
<dbReference type="EMBL" id="LBYB01000013">
    <property type="protein sequence ID" value="KKR41335.1"/>
    <property type="molecule type" value="Genomic_DNA"/>
</dbReference>
<dbReference type="SUPFAM" id="SSF48295">
    <property type="entry name" value="TrpR-like"/>
    <property type="match status" value="1"/>
</dbReference>